<keyword evidence="5 6" id="KW-0472">Membrane</keyword>
<proteinExistence type="inferred from homology"/>
<evidence type="ECO:0000256" key="5">
    <source>
        <dbReference type="ARBA" id="ARBA00023136"/>
    </source>
</evidence>
<dbReference type="GO" id="GO:0016020">
    <property type="term" value="C:membrane"/>
    <property type="evidence" value="ECO:0007669"/>
    <property type="project" value="UniProtKB-SubCell"/>
</dbReference>
<keyword evidence="8" id="KW-1185">Reference proteome</keyword>
<evidence type="ECO:0000256" key="6">
    <source>
        <dbReference type="SAM" id="Phobius"/>
    </source>
</evidence>
<comment type="subcellular location">
    <subcellularLocation>
        <location evidence="1">Membrane</location>
        <topology evidence="1">Multi-pass membrane protein</topology>
    </subcellularLocation>
</comment>
<organism evidence="7 8">
    <name type="scientific">Fasciola gigantica</name>
    <name type="common">Giant liver fluke</name>
    <dbReference type="NCBI Taxonomy" id="46835"/>
    <lineage>
        <taxon>Eukaryota</taxon>
        <taxon>Metazoa</taxon>
        <taxon>Spiralia</taxon>
        <taxon>Lophotrochozoa</taxon>
        <taxon>Platyhelminthes</taxon>
        <taxon>Trematoda</taxon>
        <taxon>Digenea</taxon>
        <taxon>Plagiorchiida</taxon>
        <taxon>Echinostomata</taxon>
        <taxon>Echinostomatoidea</taxon>
        <taxon>Fasciolidae</taxon>
        <taxon>Fasciola</taxon>
    </lineage>
</organism>
<evidence type="ECO:0000256" key="4">
    <source>
        <dbReference type="ARBA" id="ARBA00022989"/>
    </source>
</evidence>
<evidence type="ECO:0000256" key="2">
    <source>
        <dbReference type="ARBA" id="ARBA00006208"/>
    </source>
</evidence>
<feature type="transmembrane region" description="Helical" evidence="6">
    <location>
        <begin position="95"/>
        <end position="116"/>
    </location>
</feature>
<evidence type="ECO:0000256" key="1">
    <source>
        <dbReference type="ARBA" id="ARBA00004141"/>
    </source>
</evidence>
<feature type="transmembrane region" description="Helical" evidence="6">
    <location>
        <begin position="128"/>
        <end position="147"/>
    </location>
</feature>
<keyword evidence="3 6" id="KW-0812">Transmembrane</keyword>
<evidence type="ECO:0000313" key="8">
    <source>
        <dbReference type="Proteomes" id="UP000316759"/>
    </source>
</evidence>
<feature type="transmembrane region" description="Helical" evidence="6">
    <location>
        <begin position="153"/>
        <end position="174"/>
    </location>
</feature>
<dbReference type="OrthoDB" id="269173at2759"/>
<dbReference type="PANTHER" id="PTHR43461:SF1">
    <property type="entry name" value="TRANSMEMBRANE PROTEIN 256"/>
    <property type="match status" value="1"/>
</dbReference>
<dbReference type="Proteomes" id="UP000316759">
    <property type="component" value="Unassembled WGS sequence"/>
</dbReference>
<evidence type="ECO:0000256" key="3">
    <source>
        <dbReference type="ARBA" id="ARBA00022692"/>
    </source>
</evidence>
<evidence type="ECO:0000313" key="7">
    <source>
        <dbReference type="EMBL" id="TPP56664.1"/>
    </source>
</evidence>
<dbReference type="PANTHER" id="PTHR43461">
    <property type="entry name" value="TRANSMEMBRANE PROTEIN 256"/>
    <property type="match status" value="1"/>
</dbReference>
<sequence>MSVFVLMRWIKGLMLLLRSIFCLSCSIYSGDSMLNEMLSRMRKASLTLWQMVYVPYVNEALGATANTVKYLLSSGKSKPPAPVEILTVENLNCGMLVRLAGLSGAVAVLCGAYGSHGFGAEREKEKRIFQTGAYYHLIHSVALLGAAQAGRPYLTASLFLVGMTMFCGSCYYVALTGDQRISKIAPVGGITLVVAWLSLAL</sequence>
<reference evidence="7 8" key="1">
    <citation type="submission" date="2019-04" db="EMBL/GenBank/DDBJ databases">
        <title>Annotation for the trematode Fasciola gigantica.</title>
        <authorList>
            <person name="Choi Y.-J."/>
        </authorList>
    </citation>
    <scope>NUCLEOTIDE SEQUENCE [LARGE SCALE GENOMIC DNA]</scope>
    <source>
        <strain evidence="7">Uganda_cow_1</strain>
    </source>
</reference>
<dbReference type="AlphaFoldDB" id="A0A504Y6J1"/>
<gene>
    <name evidence="7" type="ORF">FGIG_00575</name>
</gene>
<name>A0A504Y6J1_FASGI</name>
<protein>
    <submittedName>
        <fullName evidence="7">Transmembrane protein</fullName>
    </submittedName>
</protein>
<accession>A0A504Y6J1</accession>
<dbReference type="InterPro" id="IPR006696">
    <property type="entry name" value="DUF423"/>
</dbReference>
<dbReference type="EMBL" id="SUNJ01014221">
    <property type="protein sequence ID" value="TPP56664.1"/>
    <property type="molecule type" value="Genomic_DNA"/>
</dbReference>
<comment type="caution">
    <text evidence="7">The sequence shown here is derived from an EMBL/GenBank/DDBJ whole genome shotgun (WGS) entry which is preliminary data.</text>
</comment>
<dbReference type="Pfam" id="PF04241">
    <property type="entry name" value="DUF423"/>
    <property type="match status" value="1"/>
</dbReference>
<keyword evidence="4 6" id="KW-1133">Transmembrane helix</keyword>
<comment type="similarity">
    <text evidence="2">Belongs to the TMEM256 family.</text>
</comment>